<dbReference type="Pfam" id="PF08183">
    <property type="entry name" value="SpoV"/>
    <property type="match status" value="1"/>
</dbReference>
<comment type="caution">
    <text evidence="1">The sequence shown here is derived from an EMBL/GenBank/DDBJ whole genome shotgun (WGS) entry which is preliminary data.</text>
</comment>
<dbReference type="EMBL" id="QZAA01000053">
    <property type="protein sequence ID" value="RQD77846.1"/>
    <property type="molecule type" value="Genomic_DNA"/>
</dbReference>
<name>A0A424YHS8_9FIRM</name>
<evidence type="ECO:0000313" key="2">
    <source>
        <dbReference type="Proteomes" id="UP000285138"/>
    </source>
</evidence>
<organism evidence="1 2">
    <name type="scientific">Candidatus Syntrophonatronum acetioxidans</name>
    <dbReference type="NCBI Taxonomy" id="1795816"/>
    <lineage>
        <taxon>Bacteria</taxon>
        <taxon>Bacillati</taxon>
        <taxon>Bacillota</taxon>
        <taxon>Clostridia</taxon>
        <taxon>Eubacteriales</taxon>
        <taxon>Syntrophomonadaceae</taxon>
        <taxon>Candidatus Syntrophonatronum</taxon>
    </lineage>
</organism>
<evidence type="ECO:0000313" key="1">
    <source>
        <dbReference type="EMBL" id="RQD77846.1"/>
    </source>
</evidence>
<sequence length="25" mass="2887">MKFYTFKLPKILGNMLKSILGVLCK</sequence>
<dbReference type="AlphaFoldDB" id="A0A424YHS8"/>
<accession>A0A424YHS8</accession>
<gene>
    <name evidence="1" type="primary">spoVM</name>
    <name evidence="1" type="ORF">D5R97_01595</name>
</gene>
<dbReference type="NCBIfam" id="NF033436">
    <property type="entry name" value="SpoVM_broad"/>
    <property type="match status" value="1"/>
</dbReference>
<protein>
    <submittedName>
        <fullName evidence="1">Stage V sporulation protein SpoVM</fullName>
    </submittedName>
</protein>
<proteinExistence type="predicted"/>
<reference evidence="1 2" key="1">
    <citation type="submission" date="2018-08" db="EMBL/GenBank/DDBJ databases">
        <title>The metabolism and importance of syntrophic acetate oxidation coupled to methane or sulfide production in haloalkaline environments.</title>
        <authorList>
            <person name="Timmers P.H.A."/>
            <person name="Vavourakis C.D."/>
            <person name="Sorokin D.Y."/>
            <person name="Sinninghe Damste J.S."/>
            <person name="Muyzer G."/>
            <person name="Stams A.J.M."/>
            <person name="Plugge C.M."/>
        </authorList>
    </citation>
    <scope>NUCLEOTIDE SEQUENCE [LARGE SCALE GENOMIC DNA]</scope>
    <source>
        <strain evidence="1">MSAO_Bac1</strain>
    </source>
</reference>
<dbReference type="InterPro" id="IPR012609">
    <property type="entry name" value="Spore_V_M"/>
</dbReference>
<dbReference type="Proteomes" id="UP000285138">
    <property type="component" value="Unassembled WGS sequence"/>
</dbReference>